<evidence type="ECO:0000313" key="1">
    <source>
        <dbReference type="EMBL" id="POF63556.1"/>
    </source>
</evidence>
<reference evidence="1 2" key="1">
    <citation type="submission" date="2018-01" db="EMBL/GenBank/DDBJ databases">
        <title>Draft Genome Sequence of Komagataeibacter maltaceti LMG 1529, a Vinegar Producing Acetic Acid Bacterium Isolated from Malt Vinegar Brewery Acetifiers.</title>
        <authorList>
            <person name="Zhang Q."/>
            <person name="Hollensteiner J."/>
            <person name="Poehlein A."/>
            <person name="Daniel R."/>
        </authorList>
    </citation>
    <scope>NUCLEOTIDE SEQUENCE [LARGE SCALE GENOMIC DNA]</scope>
    <source>
        <strain evidence="1 2">LMG 1529</strain>
    </source>
</reference>
<comment type="caution">
    <text evidence="1">The sequence shown here is derived from an EMBL/GenBank/DDBJ whole genome shotgun (WGS) entry which is preliminary data.</text>
</comment>
<accession>A0A2S3W3V8</accession>
<proteinExistence type="predicted"/>
<keyword evidence="2" id="KW-1185">Reference proteome</keyword>
<dbReference type="EMBL" id="POTC01000006">
    <property type="protein sequence ID" value="POF63556.1"/>
    <property type="molecule type" value="Genomic_DNA"/>
</dbReference>
<sequence>MADSDTAAVLSALLRTRDDLIAQMSAPQSITDQNGEQVQSRTFNQIQAALFTINSEIARLTRPKPNTIRFRTSKGL</sequence>
<gene>
    <name evidence="1" type="ORF">KMAL_07360</name>
</gene>
<organism evidence="1 2">
    <name type="scientific">Novacetimonas maltaceti</name>
    <dbReference type="NCBI Taxonomy" id="1203393"/>
    <lineage>
        <taxon>Bacteria</taxon>
        <taxon>Pseudomonadati</taxon>
        <taxon>Pseudomonadota</taxon>
        <taxon>Alphaproteobacteria</taxon>
        <taxon>Acetobacterales</taxon>
        <taxon>Acetobacteraceae</taxon>
        <taxon>Novacetimonas</taxon>
    </lineage>
</organism>
<name>A0A2S3W3V8_9PROT</name>
<evidence type="ECO:0000313" key="2">
    <source>
        <dbReference type="Proteomes" id="UP000237344"/>
    </source>
</evidence>
<dbReference type="AlphaFoldDB" id="A0A2S3W3V8"/>
<dbReference type="Proteomes" id="UP000237344">
    <property type="component" value="Unassembled WGS sequence"/>
</dbReference>
<dbReference type="RefSeq" id="WP_110094412.1">
    <property type="nucleotide sequence ID" value="NZ_NKUE01000013.1"/>
</dbReference>
<protein>
    <submittedName>
        <fullName evidence="1">Uncharacterized protein</fullName>
    </submittedName>
</protein>